<dbReference type="GeneID" id="81386958"/>
<accession>A0A9W9TH91</accession>
<dbReference type="EMBL" id="JAPQKT010000008">
    <property type="protein sequence ID" value="KAJ5222633.1"/>
    <property type="molecule type" value="Genomic_DNA"/>
</dbReference>
<evidence type="ECO:0000313" key="1">
    <source>
        <dbReference type="EMBL" id="KAJ5222633.1"/>
    </source>
</evidence>
<sequence>MKPQHRFYSEGQCYFGPSENPLTDTHCNVWYWDQRKMIKVKGTAKLFQPEEDIEIPILAQFVDYLSPKVCAVTADDDGSLTGFQLIRKKYSELRELDRLAPGVDLAWYRDESGNAHRIAFKFNILDKPLRLRMAWDALNLLKSLPSHPNIVPFDRVVVEDMESRVIGLTTKYIPGGTLDKTNIPLRFEWLQQLV</sequence>
<gene>
    <name evidence="1" type="ORF">N7469_008873</name>
</gene>
<proteinExistence type="predicted"/>
<evidence type="ECO:0000313" key="2">
    <source>
        <dbReference type="Proteomes" id="UP001147733"/>
    </source>
</evidence>
<dbReference type="Proteomes" id="UP001147733">
    <property type="component" value="Unassembled WGS sequence"/>
</dbReference>
<reference evidence="1" key="1">
    <citation type="submission" date="2022-11" db="EMBL/GenBank/DDBJ databases">
        <authorList>
            <person name="Petersen C."/>
        </authorList>
    </citation>
    <scope>NUCLEOTIDE SEQUENCE</scope>
    <source>
        <strain evidence="1">IBT 23319</strain>
    </source>
</reference>
<dbReference type="OrthoDB" id="4062651at2759"/>
<organism evidence="1 2">
    <name type="scientific">Penicillium citrinum</name>
    <dbReference type="NCBI Taxonomy" id="5077"/>
    <lineage>
        <taxon>Eukaryota</taxon>
        <taxon>Fungi</taxon>
        <taxon>Dikarya</taxon>
        <taxon>Ascomycota</taxon>
        <taxon>Pezizomycotina</taxon>
        <taxon>Eurotiomycetes</taxon>
        <taxon>Eurotiomycetidae</taxon>
        <taxon>Eurotiales</taxon>
        <taxon>Aspergillaceae</taxon>
        <taxon>Penicillium</taxon>
    </lineage>
</organism>
<name>A0A9W9TH91_PENCI</name>
<evidence type="ECO:0008006" key="3">
    <source>
        <dbReference type="Google" id="ProtNLM"/>
    </source>
</evidence>
<dbReference type="SUPFAM" id="SSF56112">
    <property type="entry name" value="Protein kinase-like (PK-like)"/>
    <property type="match status" value="1"/>
</dbReference>
<keyword evidence="2" id="KW-1185">Reference proteome</keyword>
<comment type="caution">
    <text evidence="1">The sequence shown here is derived from an EMBL/GenBank/DDBJ whole genome shotgun (WGS) entry which is preliminary data.</text>
</comment>
<dbReference type="InterPro" id="IPR011009">
    <property type="entry name" value="Kinase-like_dom_sf"/>
</dbReference>
<reference evidence="1" key="2">
    <citation type="journal article" date="2023" name="IMA Fungus">
        <title>Comparative genomic study of the Penicillium genus elucidates a diverse pangenome and 15 lateral gene transfer events.</title>
        <authorList>
            <person name="Petersen C."/>
            <person name="Sorensen T."/>
            <person name="Nielsen M.R."/>
            <person name="Sondergaard T.E."/>
            <person name="Sorensen J.L."/>
            <person name="Fitzpatrick D.A."/>
            <person name="Frisvad J.C."/>
            <person name="Nielsen K.L."/>
        </authorList>
    </citation>
    <scope>NUCLEOTIDE SEQUENCE</scope>
    <source>
        <strain evidence="1">IBT 23319</strain>
    </source>
</reference>
<protein>
    <recommendedName>
        <fullName evidence="3">Protein kinase domain-containing protein</fullName>
    </recommendedName>
</protein>
<dbReference type="RefSeq" id="XP_056497556.1">
    <property type="nucleotide sequence ID" value="XM_056647791.1"/>
</dbReference>
<dbReference type="AlphaFoldDB" id="A0A9W9TH91"/>